<evidence type="ECO:0000313" key="6">
    <source>
        <dbReference type="EMBL" id="GHJ26553.1"/>
    </source>
</evidence>
<sequence>MNRRQRNAGPLAPQELEEAVAALADQRDRLRSEIATAEKAESAVRDGGDLDAADVSTTNVTIQELHTRTEDAAALLDRTLAALTRAEQGTFGMCTHCGAAVGRERVMALPHAELCVTCAQRPEVSPAR</sequence>
<dbReference type="RefSeq" id="WP_060953938.1">
    <property type="nucleotide sequence ID" value="NZ_BNEK01000002.1"/>
</dbReference>
<dbReference type="PROSITE" id="PS51128">
    <property type="entry name" value="ZF_DKSA_2"/>
    <property type="match status" value="1"/>
</dbReference>
<dbReference type="Proteomes" id="UP001054854">
    <property type="component" value="Unassembled WGS sequence"/>
</dbReference>
<dbReference type="Pfam" id="PF01258">
    <property type="entry name" value="zf-dskA_traR"/>
    <property type="match status" value="1"/>
</dbReference>
<gene>
    <name evidence="6" type="ORF">TPA0910_09860</name>
</gene>
<name>A0ABQ3TT91_STRHY</name>
<dbReference type="PANTHER" id="PTHR33823">
    <property type="entry name" value="RNA POLYMERASE-BINDING TRANSCRIPTION FACTOR DKSA-RELATED"/>
    <property type="match status" value="1"/>
</dbReference>
<keyword evidence="7" id="KW-1185">Reference proteome</keyword>
<comment type="caution">
    <text evidence="6">The sequence shown here is derived from an EMBL/GenBank/DDBJ whole genome shotgun (WGS) entry which is preliminary data.</text>
</comment>
<evidence type="ECO:0000259" key="5">
    <source>
        <dbReference type="Pfam" id="PF01258"/>
    </source>
</evidence>
<organism evidence="6 7">
    <name type="scientific">Streptomyces hygroscopicus</name>
    <dbReference type="NCBI Taxonomy" id="1912"/>
    <lineage>
        <taxon>Bacteria</taxon>
        <taxon>Bacillati</taxon>
        <taxon>Actinomycetota</taxon>
        <taxon>Actinomycetes</taxon>
        <taxon>Kitasatosporales</taxon>
        <taxon>Streptomycetaceae</taxon>
        <taxon>Streptomyces</taxon>
        <taxon>Streptomyces violaceusniger group</taxon>
    </lineage>
</organism>
<dbReference type="PANTHER" id="PTHR33823:SF2">
    <property type="entry name" value="RNA POLYMERASE-BINDING TRANSCRIPTION FACTOR DKSA"/>
    <property type="match status" value="1"/>
</dbReference>
<evidence type="ECO:0000256" key="2">
    <source>
        <dbReference type="ARBA" id="ARBA00022771"/>
    </source>
</evidence>
<evidence type="ECO:0000256" key="1">
    <source>
        <dbReference type="ARBA" id="ARBA00022723"/>
    </source>
</evidence>
<proteinExistence type="predicted"/>
<dbReference type="EMBL" id="BNEK01000002">
    <property type="protein sequence ID" value="GHJ26553.1"/>
    <property type="molecule type" value="Genomic_DNA"/>
</dbReference>
<reference evidence="6" key="1">
    <citation type="submission" date="2024-05" db="EMBL/GenBank/DDBJ databases">
        <title>Whole genome shotgun sequence of Streptomyces hygroscopicus NBRC 113678.</title>
        <authorList>
            <person name="Komaki H."/>
            <person name="Tamura T."/>
        </authorList>
    </citation>
    <scope>NUCLEOTIDE SEQUENCE</scope>
    <source>
        <strain evidence="6">N11-34</strain>
    </source>
</reference>
<keyword evidence="1" id="KW-0479">Metal-binding</keyword>
<dbReference type="InterPro" id="IPR000962">
    <property type="entry name" value="Znf_DskA_TraR"/>
</dbReference>
<feature type="zinc finger region" description="dksA C4-type" evidence="4">
    <location>
        <begin position="94"/>
        <end position="118"/>
    </location>
</feature>
<keyword evidence="3" id="KW-0862">Zinc</keyword>
<feature type="domain" description="Zinc finger DksA/TraR C4-type" evidence="5">
    <location>
        <begin position="89"/>
        <end position="123"/>
    </location>
</feature>
<evidence type="ECO:0000256" key="4">
    <source>
        <dbReference type="PROSITE-ProRule" id="PRU00510"/>
    </source>
</evidence>
<dbReference type="SUPFAM" id="SSF57716">
    <property type="entry name" value="Glucocorticoid receptor-like (DNA-binding domain)"/>
    <property type="match status" value="1"/>
</dbReference>
<accession>A0ABQ3TT91</accession>
<evidence type="ECO:0000313" key="7">
    <source>
        <dbReference type="Proteomes" id="UP001054854"/>
    </source>
</evidence>
<evidence type="ECO:0000256" key="3">
    <source>
        <dbReference type="ARBA" id="ARBA00022833"/>
    </source>
</evidence>
<dbReference type="Gene3D" id="1.20.120.910">
    <property type="entry name" value="DksA, coiled-coil domain"/>
    <property type="match status" value="1"/>
</dbReference>
<protein>
    <recommendedName>
        <fullName evidence="5">Zinc finger DksA/TraR C4-type domain-containing protein</fullName>
    </recommendedName>
</protein>
<keyword evidence="2" id="KW-0863">Zinc-finger</keyword>